<feature type="coiled-coil region" evidence="1">
    <location>
        <begin position="7"/>
        <end position="34"/>
    </location>
</feature>
<evidence type="ECO:0000313" key="2">
    <source>
        <dbReference type="EMBL" id="QHT75934.1"/>
    </source>
</evidence>
<name>A0A6C0H5X1_9ZZZZ</name>
<accession>A0A6C0H5X1</accession>
<evidence type="ECO:0000256" key="1">
    <source>
        <dbReference type="SAM" id="Coils"/>
    </source>
</evidence>
<dbReference type="EMBL" id="MN739884">
    <property type="protein sequence ID" value="QHT75934.1"/>
    <property type="molecule type" value="Genomic_DNA"/>
</dbReference>
<proteinExistence type="predicted"/>
<dbReference type="AlphaFoldDB" id="A0A6C0H5X1"/>
<sequence>MDSENEIEKLKEKNNDLEKRLFELLKMVVKLDKKTDSKIESINNLIINNNNDLFEKINNQKQELFPFYNNDFNYSYNPLFYDINETELKLKKIHTRERYQNSQLNNIDGSYYLIVGKCKMFLVYKYDELLLNFITSTFKKINKIIFNLSEIDEYLDLYHINTKYEGIQINNKEEIYKFFGELIKGKSIKIKMHIQADTMKNIDLFEYLATINNYNKIEIELFDNGVIDASVYSCLLKLKKNCEKYNIPIESNFGI</sequence>
<keyword evidence="1" id="KW-0175">Coiled coil</keyword>
<organism evidence="2">
    <name type="scientific">viral metagenome</name>
    <dbReference type="NCBI Taxonomy" id="1070528"/>
    <lineage>
        <taxon>unclassified sequences</taxon>
        <taxon>metagenomes</taxon>
        <taxon>organismal metagenomes</taxon>
    </lineage>
</organism>
<reference evidence="2" key="1">
    <citation type="journal article" date="2020" name="Nature">
        <title>Giant virus diversity and host interactions through global metagenomics.</title>
        <authorList>
            <person name="Schulz F."/>
            <person name="Roux S."/>
            <person name="Paez-Espino D."/>
            <person name="Jungbluth S."/>
            <person name="Walsh D.A."/>
            <person name="Denef V.J."/>
            <person name="McMahon K.D."/>
            <person name="Konstantinidis K.T."/>
            <person name="Eloe-Fadrosh E.A."/>
            <person name="Kyrpides N.C."/>
            <person name="Woyke T."/>
        </authorList>
    </citation>
    <scope>NUCLEOTIDE SEQUENCE</scope>
    <source>
        <strain evidence="2">GVMAG-M-3300023179-71</strain>
    </source>
</reference>
<protein>
    <submittedName>
        <fullName evidence="2">Uncharacterized protein</fullName>
    </submittedName>
</protein>